<feature type="region of interest" description="Disordered" evidence="1">
    <location>
        <begin position="145"/>
        <end position="176"/>
    </location>
</feature>
<gene>
    <name evidence="2" type="ORF">Bpfe_004943</name>
</gene>
<name>A0AAD8FIF6_BIOPF</name>
<dbReference type="Proteomes" id="UP001233172">
    <property type="component" value="Unassembled WGS sequence"/>
</dbReference>
<reference evidence="2" key="1">
    <citation type="journal article" date="2023" name="PLoS Negl. Trop. Dis.">
        <title>A genome sequence for Biomphalaria pfeifferi, the major vector snail for the human-infecting parasite Schistosoma mansoni.</title>
        <authorList>
            <person name="Bu L."/>
            <person name="Lu L."/>
            <person name="Laidemitt M.R."/>
            <person name="Zhang S.M."/>
            <person name="Mutuku M."/>
            <person name="Mkoji G."/>
            <person name="Steinauer M."/>
            <person name="Loker E.S."/>
        </authorList>
    </citation>
    <scope>NUCLEOTIDE SEQUENCE</scope>
    <source>
        <strain evidence="2">KasaAsao</strain>
    </source>
</reference>
<evidence type="ECO:0000256" key="1">
    <source>
        <dbReference type="SAM" id="MobiDB-lite"/>
    </source>
</evidence>
<keyword evidence="3" id="KW-1185">Reference proteome</keyword>
<feature type="compositionally biased region" description="Basic and acidic residues" evidence="1">
    <location>
        <begin position="167"/>
        <end position="176"/>
    </location>
</feature>
<dbReference type="PANTHER" id="PTHR46409">
    <property type="entry name" value="HTH PSQ-TYPE DOMAIN-CONTAINING PROTEIN"/>
    <property type="match status" value="1"/>
</dbReference>
<reference evidence="2" key="2">
    <citation type="submission" date="2023-04" db="EMBL/GenBank/DDBJ databases">
        <authorList>
            <person name="Bu L."/>
            <person name="Lu L."/>
            <person name="Laidemitt M.R."/>
            <person name="Zhang S.M."/>
            <person name="Mutuku M."/>
            <person name="Mkoji G."/>
            <person name="Steinauer M."/>
            <person name="Loker E.S."/>
        </authorList>
    </citation>
    <scope>NUCLEOTIDE SEQUENCE</scope>
    <source>
        <strain evidence="2">KasaAsao</strain>
        <tissue evidence="2">Whole Snail</tissue>
    </source>
</reference>
<accession>A0AAD8FIF6</accession>
<evidence type="ECO:0000313" key="3">
    <source>
        <dbReference type="Proteomes" id="UP001233172"/>
    </source>
</evidence>
<feature type="non-terminal residue" evidence="2">
    <location>
        <position position="512"/>
    </location>
</feature>
<proteinExistence type="predicted"/>
<dbReference type="EMBL" id="JASAOG010000013">
    <property type="protein sequence ID" value="KAK0065510.1"/>
    <property type="molecule type" value="Genomic_DNA"/>
</dbReference>
<organism evidence="2 3">
    <name type="scientific">Biomphalaria pfeifferi</name>
    <name type="common">Bloodfluke planorb</name>
    <name type="synonym">Freshwater snail</name>
    <dbReference type="NCBI Taxonomy" id="112525"/>
    <lineage>
        <taxon>Eukaryota</taxon>
        <taxon>Metazoa</taxon>
        <taxon>Spiralia</taxon>
        <taxon>Lophotrochozoa</taxon>
        <taxon>Mollusca</taxon>
        <taxon>Gastropoda</taxon>
        <taxon>Heterobranchia</taxon>
        <taxon>Euthyneura</taxon>
        <taxon>Panpulmonata</taxon>
        <taxon>Hygrophila</taxon>
        <taxon>Lymnaeoidea</taxon>
        <taxon>Planorbidae</taxon>
        <taxon>Biomphalaria</taxon>
    </lineage>
</organism>
<comment type="caution">
    <text evidence="2">The sequence shown here is derived from an EMBL/GenBank/DDBJ whole genome shotgun (WGS) entry which is preliminary data.</text>
</comment>
<protein>
    <submittedName>
        <fullName evidence="2">Uncharacterized protein</fullName>
    </submittedName>
</protein>
<evidence type="ECO:0000313" key="2">
    <source>
        <dbReference type="EMBL" id="KAK0065510.1"/>
    </source>
</evidence>
<dbReference type="PANTHER" id="PTHR46409:SF1">
    <property type="entry name" value="HTH PSQ-TYPE DOMAIN-CONTAINING PROTEIN"/>
    <property type="match status" value="1"/>
</dbReference>
<sequence length="512" mass="58565">VANAMAVTRKKVSYVIFDAPSEMPDNQLPTYADVMKFYNLTKQRLKYELNNKDPPHHNVTEIVITKVEKIWDKASIPNCQCEKSRKIPAIERDFLEDQRGPRGMIIAKVDEAESIKLQKRYIRKELTQRQKCRTSDIDGISEKQSDVCEEISSTEEKTDASDDESDNDCRPDPNKQLRKLNDKQMRVKLPSLALACDRYGVSDRAAAGIASAVLQDVGIIHERDVSKVIDRSKVRREHCKKRGTLCASVSNTITGLYFDGRKDSTMTLIKECDGKFHRKLITEEHISIISEPGSIYFGHITPTAGSSKVIAAELIAYLSKMNVDLGGIKAVDNARHVHNTILKSRYLTDELKKVVDPLIQRNAFFTHPENLLLAMLTDEKSEIRELALRRIMKSRKQKRTSSVRSFYVPLIHFEATSYIDMIDWQKTPITEPPIVMDIDDDTFLTMIREEDTPRLDFARYPCHTQSVERHIKLVIEASQVVCGPEKRDGFIRARLELRSKMPKLDTKAQHHL</sequence>
<dbReference type="AlphaFoldDB" id="A0AAD8FIF6"/>